<gene>
    <name evidence="2" type="ORF">PQU98_08115</name>
</gene>
<keyword evidence="3" id="KW-1185">Reference proteome</keyword>
<organism evidence="2 3">
    <name type="scientific">Asticcacaulis machinosus</name>
    <dbReference type="NCBI Taxonomy" id="2984211"/>
    <lineage>
        <taxon>Bacteria</taxon>
        <taxon>Pseudomonadati</taxon>
        <taxon>Pseudomonadota</taxon>
        <taxon>Alphaproteobacteria</taxon>
        <taxon>Caulobacterales</taxon>
        <taxon>Caulobacteraceae</taxon>
        <taxon>Asticcacaulis</taxon>
    </lineage>
</organism>
<keyword evidence="1" id="KW-0472">Membrane</keyword>
<reference evidence="2 3" key="1">
    <citation type="submission" date="2023-01" db="EMBL/GenBank/DDBJ databases">
        <title>Novel species of the genus Asticcacaulis isolated from rivers.</title>
        <authorList>
            <person name="Lu H."/>
        </authorList>
    </citation>
    <scope>NUCLEOTIDE SEQUENCE [LARGE SCALE GENOMIC DNA]</scope>
    <source>
        <strain evidence="2 3">LKC15W</strain>
    </source>
</reference>
<name>A0ABT5HIV3_9CAUL</name>
<dbReference type="Proteomes" id="UP001218579">
    <property type="component" value="Unassembled WGS sequence"/>
</dbReference>
<accession>A0ABT5HIV3</accession>
<keyword evidence="1" id="KW-0812">Transmembrane</keyword>
<dbReference type="EMBL" id="JAQQKV010000001">
    <property type="protein sequence ID" value="MDC7676091.1"/>
    <property type="molecule type" value="Genomic_DNA"/>
</dbReference>
<feature type="transmembrane region" description="Helical" evidence="1">
    <location>
        <begin position="53"/>
        <end position="74"/>
    </location>
</feature>
<keyword evidence="1" id="KW-1133">Transmembrane helix</keyword>
<comment type="caution">
    <text evidence="2">The sequence shown here is derived from an EMBL/GenBank/DDBJ whole genome shotgun (WGS) entry which is preliminary data.</text>
</comment>
<sequence length="80" mass="8673">MARFKFSARTTMILGSALMIAPIGILLAVYVSVGQLPSTTYDMSGHFGRYEMQAQIGAGVLFAGLLLRLFGLMWSDRAQG</sequence>
<evidence type="ECO:0000256" key="1">
    <source>
        <dbReference type="SAM" id="Phobius"/>
    </source>
</evidence>
<evidence type="ECO:0000313" key="3">
    <source>
        <dbReference type="Proteomes" id="UP001218579"/>
    </source>
</evidence>
<evidence type="ECO:0000313" key="2">
    <source>
        <dbReference type="EMBL" id="MDC7676091.1"/>
    </source>
</evidence>
<dbReference type="RefSeq" id="WP_272744397.1">
    <property type="nucleotide sequence ID" value="NZ_JAQQKV010000001.1"/>
</dbReference>
<protein>
    <submittedName>
        <fullName evidence="2">Uncharacterized protein</fullName>
    </submittedName>
</protein>
<feature type="transmembrane region" description="Helical" evidence="1">
    <location>
        <begin position="12"/>
        <end position="33"/>
    </location>
</feature>
<proteinExistence type="predicted"/>